<protein>
    <submittedName>
        <fullName evidence="7">Beige/BEACH domain-containing protein</fullName>
    </submittedName>
</protein>
<dbReference type="InterPro" id="IPR050865">
    <property type="entry name" value="BEACH_Domain"/>
</dbReference>
<feature type="region of interest" description="Disordered" evidence="4">
    <location>
        <begin position="3803"/>
        <end position="3860"/>
    </location>
</feature>
<feature type="compositionally biased region" description="Basic and acidic residues" evidence="4">
    <location>
        <begin position="3514"/>
        <end position="3525"/>
    </location>
</feature>
<dbReference type="InterPro" id="IPR001680">
    <property type="entry name" value="WD40_rpt"/>
</dbReference>
<dbReference type="SUPFAM" id="SSF49899">
    <property type="entry name" value="Concanavalin A-like lectins/glucanases"/>
    <property type="match status" value="1"/>
</dbReference>
<dbReference type="InterPro" id="IPR023362">
    <property type="entry name" value="PH-BEACH_dom"/>
</dbReference>
<dbReference type="FunFam" id="1.10.1540.10:FF:000001">
    <property type="entry name" value="neurobeachin isoform X1"/>
    <property type="match status" value="1"/>
</dbReference>
<dbReference type="CDD" id="cd06071">
    <property type="entry name" value="Beach"/>
    <property type="match status" value="1"/>
</dbReference>
<feature type="domain" description="BEACH" evidence="5">
    <location>
        <begin position="3910"/>
        <end position="4206"/>
    </location>
</feature>
<feature type="compositionally biased region" description="Low complexity" evidence="4">
    <location>
        <begin position="1569"/>
        <end position="1604"/>
    </location>
</feature>
<feature type="region of interest" description="Disordered" evidence="4">
    <location>
        <begin position="1767"/>
        <end position="1803"/>
    </location>
</feature>
<feature type="compositionally biased region" description="Basic residues" evidence="4">
    <location>
        <begin position="1946"/>
        <end position="1958"/>
    </location>
</feature>
<feature type="compositionally biased region" description="Basic residues" evidence="4">
    <location>
        <begin position="3597"/>
        <end position="3608"/>
    </location>
</feature>
<dbReference type="InterPro" id="IPR019775">
    <property type="entry name" value="WD40_repeat_CS"/>
</dbReference>
<gene>
    <name evidence="7" type="ORF">PTSG_08776</name>
</gene>
<feature type="compositionally biased region" description="Low complexity" evidence="4">
    <location>
        <begin position="2549"/>
        <end position="2573"/>
    </location>
</feature>
<dbReference type="SUPFAM" id="SSF50978">
    <property type="entry name" value="WD40 repeat-like"/>
    <property type="match status" value="1"/>
</dbReference>
<feature type="compositionally biased region" description="Basic residues" evidence="4">
    <location>
        <begin position="3721"/>
        <end position="3732"/>
    </location>
</feature>
<feature type="compositionally biased region" description="Low complexity" evidence="4">
    <location>
        <begin position="2327"/>
        <end position="2358"/>
    </location>
</feature>
<evidence type="ECO:0000313" key="8">
    <source>
        <dbReference type="Proteomes" id="UP000007799"/>
    </source>
</evidence>
<dbReference type="InterPro" id="IPR036372">
    <property type="entry name" value="BEACH_dom_sf"/>
</dbReference>
<organism evidence="8">
    <name type="scientific">Salpingoeca rosetta (strain ATCC 50818 / BSB-021)</name>
    <dbReference type="NCBI Taxonomy" id="946362"/>
    <lineage>
        <taxon>Eukaryota</taxon>
        <taxon>Choanoflagellata</taxon>
        <taxon>Craspedida</taxon>
        <taxon>Salpingoecidae</taxon>
        <taxon>Salpingoeca</taxon>
    </lineage>
</organism>
<feature type="compositionally biased region" description="Low complexity" evidence="4">
    <location>
        <begin position="2766"/>
        <end position="2787"/>
    </location>
</feature>
<dbReference type="InterPro" id="IPR011993">
    <property type="entry name" value="PH-like_dom_sf"/>
</dbReference>
<feature type="region of interest" description="Disordered" evidence="4">
    <location>
        <begin position="4295"/>
        <end position="4324"/>
    </location>
</feature>
<feature type="region of interest" description="Disordered" evidence="4">
    <location>
        <begin position="4196"/>
        <end position="4254"/>
    </location>
</feature>
<dbReference type="EMBL" id="GL832979">
    <property type="protein sequence ID" value="EGD77683.1"/>
    <property type="molecule type" value="Genomic_DNA"/>
</dbReference>
<keyword evidence="8" id="KW-1185">Reference proteome</keyword>
<evidence type="ECO:0000259" key="5">
    <source>
        <dbReference type="PROSITE" id="PS50197"/>
    </source>
</evidence>
<reference evidence="7" key="1">
    <citation type="submission" date="2009-08" db="EMBL/GenBank/DDBJ databases">
        <title>Annotation of Salpingoeca rosetta.</title>
        <authorList>
            <consortium name="The Broad Institute Genome Sequencing Platform"/>
            <person name="Russ C."/>
            <person name="Cuomo C."/>
            <person name="Burger G."/>
            <person name="Gray M.W."/>
            <person name="Holland P.W.H."/>
            <person name="King N."/>
            <person name="Lang F.B.F."/>
            <person name="Roger A.J."/>
            <person name="Ruiz-Trillo I."/>
            <person name="Young S.K."/>
            <person name="Zeng Q."/>
            <person name="Gargeya S."/>
            <person name="Alvarado L."/>
            <person name="Berlin A."/>
            <person name="Chapman S.B."/>
            <person name="Chen Z."/>
            <person name="Freedman E."/>
            <person name="Gellesch M."/>
            <person name="Goldberg J."/>
            <person name="Griggs A."/>
            <person name="Gujja S."/>
            <person name="Heilman E."/>
            <person name="Heiman D."/>
            <person name="Howarth C."/>
            <person name="Mehta T."/>
            <person name="Neiman D."/>
            <person name="Pearson M."/>
            <person name="Roberts A."/>
            <person name="Saif S."/>
            <person name="Shea T."/>
            <person name="Shenoy N."/>
            <person name="Sisk P."/>
            <person name="Stolte C."/>
            <person name="Sykes S."/>
            <person name="White J."/>
            <person name="Yandava C."/>
            <person name="Haas B."/>
            <person name="Nusbaum C."/>
            <person name="Birren B."/>
        </authorList>
    </citation>
    <scope>NUCLEOTIDE SEQUENCE [LARGE SCALE GENOMIC DNA]</scope>
    <source>
        <strain evidence="7">ATCC 50818</strain>
    </source>
</reference>
<feature type="repeat" description="WD" evidence="3">
    <location>
        <begin position="4532"/>
        <end position="4573"/>
    </location>
</feature>
<dbReference type="SUPFAM" id="SSF81837">
    <property type="entry name" value="BEACH domain"/>
    <property type="match status" value="1"/>
</dbReference>
<evidence type="ECO:0000259" key="6">
    <source>
        <dbReference type="PROSITE" id="PS51783"/>
    </source>
</evidence>
<evidence type="ECO:0000313" key="7">
    <source>
        <dbReference type="EMBL" id="EGD77683.1"/>
    </source>
</evidence>
<evidence type="ECO:0000256" key="3">
    <source>
        <dbReference type="PROSITE-ProRule" id="PRU00221"/>
    </source>
</evidence>
<accession>F2UKN4</accession>
<dbReference type="PROSITE" id="PS51783">
    <property type="entry name" value="PH_BEACH"/>
    <property type="match status" value="1"/>
</dbReference>
<feature type="domain" description="BEACH-type PH" evidence="6">
    <location>
        <begin position="3530"/>
        <end position="3679"/>
    </location>
</feature>
<feature type="compositionally biased region" description="Low complexity" evidence="4">
    <location>
        <begin position="377"/>
        <end position="417"/>
    </location>
</feature>
<dbReference type="OrthoDB" id="6284154at2759"/>
<dbReference type="InterPro" id="IPR015943">
    <property type="entry name" value="WD40/YVTN_repeat-like_dom_sf"/>
</dbReference>
<feature type="region of interest" description="Disordered" evidence="4">
    <location>
        <begin position="2219"/>
        <end position="2277"/>
    </location>
</feature>
<feature type="compositionally biased region" description="Low complexity" evidence="4">
    <location>
        <begin position="1960"/>
        <end position="1999"/>
    </location>
</feature>
<sequence length="4709" mass="503448">MEGMGQTTMMLEEDNTSTADQRPQQQEEQEEAMQQAMDALWTGLQHRVAASRRRRQQGIDWHQAVVEQGRHVLAAAQACKSLTAPVPLQQEHVQLLLSILTKMQPQGAPSSQAPAIAIAIAKMLVRHVERPSSNRLHSCLADTQSAQGLVACAAFASLHQLCRDVLSAASMQDADQGRLLYLCLRLRILCNLACLHQDVHTDFCERDLGRVLALLLRLASSRHQHLVFEPLRAINQAVIACNSVSLSRRLRTLRYAFIHTQLFVKCASQRDYTAALAAIKRDLRAVEKEAVSALLFCYESFPSNSIRAMLPIAPRILAATAATRSATNASPSTTAPTATTVGSSALAMTRATARPTAAAALMAKHSSHLSLRKPQHTSSTSSAASIAAVTAPVSPSHRRVSTSGSTYTTSPLSSPSRTNHHHHHQHHQQQQQQHHHHHQQQSHGQPSFQAAARTAFAFPDQESDSGAADDTDADEEWNARVKRTRAEDLARVMTQHTAFRFLTSLFHASIFMEGRRSTPTATAASQVAPAPLLTFAAEIITIIARWSVNTALQVIATNVKTLPKPQQQAVLTRLLLNQLHSSSSSSASSAVSNETAVAMIEALSLSLHVCIRTKNVTITGDVVRLHGQVLHAWRLWQLPAFRPHLSRYEAVVLEALMMLTTHENAAGSRTTTTTTVPASTASASPTTTPSPRETTEQPATQSTSSTPSATNAISSSSSPPPPPSSSSSSSQSRVTLASADTCRLLLLLEPCLAADRAQRETALLSPRRLRALLSVDDDDVLRLIIIRLADLDEMRAIAALTTTAAHMLQHSDVLNACKQRKSLEKCISVLVALVQGQHTASPVSNPPHAGSVMAVAVQVLLLLFPQQERNRCSGGQNSNNDIGSNFDSSHVSSDGREFCVLQQLCLHLLRLSALHVCTSASDAPSSPHPRAAVSAVVDALAVLLSCDAREMTSTPSSSAPSMATPTAMRVRPLHASTLPRDVILAVCAIVVSPTAQLSASYEQQQTLLDRAKWLQHNSASINLSWEESSDNEHDDNDNIDVSSLTEGGAVLLVCLLHACAPLLQAHARSAVTMDAISMLLRVLAAAVPLLHTCALVPLIETIGDTLCCEYAPVLACPRHHCHTAATALLCACVHVSVSPRALHSLLSLLDSRWPTASNIDCLDEVAHHLVHEPQHFLSFPAQASHGMRVAPSTPTRLACEDGHTLMAWVKLGSRPPPNTPPTTILEMTATTDASNRGSGVAGTRVHDGDCFHVSIAFGADGRLMYRLMVNNNVIAQETFVDGAVSLHEWHHIAVTHERSDVVALFVDGFLVSTATVAYPPFLPPPRPNAGAAANSRVRTPHLSQLSVLSSTAQPEHARDSAAGSMRSRDAGEDTVSHLTTSAASTTAAASATTFSGSNNNIPAGPIGQDTRAHAPLSAQVSQLCVGLAFVLTAPITAAQAHAVYMQGPNHVSFGACDAARTEDVLASGHHLIATSLNRLLKHHRVASLRALQAVMCEPPMMDDPFDTTQGVKTLRELVPRIACMLKPSEDCAFFNQSNVLVKQTISVSPQWRWMTRTTFAASKQDENVTSTQESTQSHTQKQQQQQRARGSTVTTTTTLSSSSSSTVITAPTAATFVGGGATWDVLSRLRTLHHHHSSSNNMPSAAAAAAATTTSRGVAAAPMTSAPVRVTRSQLTDSLVHIGGLPLLFYALGAAGPCERTQSSLVRTIINVQQKNTMLSNEFKSLRGLHLLADFLRSPRAVISDAMLDAIVGGAMCMQSPMPLHTRTCTASSSPSPPSGGDGNTDNATPASASVNMQDGDSNVDDTCEWRSVTHVERGIMVQPSIIKHCLLDFRIWRRARVSTWCRTLALCTAFISPSHCKFHTLNLLQLRSVNVVERCLMRWQEDDDLRWPGAVALRAVAFINHALAGAEETAEDLRSLMQFLIATHKSRRTQVRTQTVALCGRMRRRKRRNRRSRFSSTPAAPSGTTTAAAPSASMTSAVGSNTATTSNSSTHANAGVRTATTHELVSAASMPVLTHADTPENTPPQSPSSSTTSSTGKVSLHHHRHSRRSSDSHMSSLQMPSLIEVSELGDDDDDDDDDDDYGEGDMDDMKVGDGGCKGDDVVAVTKTMDAAEVTALAQPDTIGFDMERDVDRDISRVVEQQDDGDDSAEWGEPPRLTPDAEGGGGDALSDAASSVSASTSASAGGVQIVVHDAAERLAASPLHTEAAYALTREDSNGSDAAGTHAQSVTESDALSSSLPSVTHDTHAHPHEQHRHAVSSGDSAGVSHPRSPSTYGEWVAQLAAAPTALASPRLGLLGVLYRRVRALLNASLPEDMIPAAAAAGSSRDLASSSTPDTSASTPPTTGTNPTTPTPLVAEQLPRDAGEFVRESINAVLRPPVLLALANSTCAATRLAAVRLIALAVHHRLPSMRRLLHRTSSASMNTKSGNDDKEGGVHSLDSVDGNGLALLALQLSLHSITDEIAAATLDLFADVPGNNDHSIGSNHPAAVVLAGDTHADRERAAFNAGVPQHNSDVGWGVRELGEDITNANTWVQHVAHLMSTASSAHAHASGPSTTTTVHNSNNSHGSKLNATSQSSPRHGRGGNTGAACVVATVLGACDTQERVERFADRLRRIITSNRELAAALLNANTVPVVCDVSSRLGPVPSLRRLLCSVVSNTVCVDLLAAGDKASVENALAVLETVLGCIATSPLKQAAQCTLHLAVVSQVVDDVCAPAFLPRARWLCSLGEEACHAQLLVLAKVWDAVLEVLLFHFNHKARTPPTTTAADSTAASDTASIQTTTGHPHDALNTSRHSMHSDVAAYAAATTAAVDDDGHHQEALRTFALSKIAPLKLLLLRVFETDLAASRSLFLQSAGRLVAFLLFRSHGLEVHEAVTALLDSAPLHFLQTVAEDAPDICAQIAYGVHRLRRVWLRHISHATTDRAGASSNSNNNTNNPTTTNNNNNDNNTANIHGGDADDTSAAGHYLSHDGGDYRTDVGSDVTVAVHDLLRSRARLQHEQEYDHEYDFEFDPRPPRAANSGGSSSSGGGGGVAGEGDAGQHAGSSSHRSDLESERASGIVHVADGDLERFSALTSTLTGVWRALVPLSRRRFARYFDAVSVDAPHAVTSVAWHSPAFANKRVVCRLNGIMTEHAGVHRLYIRKEHARQEKAKNQYRAILKRASDFEDKAITLQTAASRNAILDLRRRRQRAAQVRAVWRRVDDTCTVQPSPWYRPPPRALWMLDATEDPTRRRPKLAHCPWLPGNAFRHDDDPATRGTRNASGQDGPVRDGSVSDFSRYVSAVPCLRGSVADQHEHTRARCCLCCCCHDEGDATPHASSAGAMIGGAIDAAGRAIAEVMDGAAFAVDVTTLSQHAAAALVVDLVHIAVTRKGGSDMLSHANADADARHAARGGARDDNDDDEGAYSLQSLLDVVKARVEDAEFVSAVLRSAVAWLESDNLPPIENQQQQDDTAGDSAAHNRGGSSNDDDGDGGEQGGGEATEQVSLLAYLIYAGTRRDYASGGGGADGDGEHSDAPADNDERTLAEGDMLTDAVRCTLVSPFASAEGELLLGQRNLYFKASSPASPAAAAMASLGSHGHGSPGDNAATSGGRRNRRRRRRHPHQNVMMSLTLLESLNEDPSLLPFWPLSGLMDVQPRRYMLKHTAIEVFFADGRTVMCDVHVRTKRDALLAKLARVAAEANSIRYSAGAVSSDDKARRPGRIQRSNSANALVAGRRQGRALHVHQRPRTFTSPSDAARHHQQSLQATGVDENKLMAGRSRSRPSLLTSPQSSEGGGNKGTRRTSWHVAFLRRLSGKFGAGDADAHSDDDFDESDTTSRVSADAGSATGSLFGRRKLSDQEDTVGTATSLASSTTTDAGAVNADDAWTLSDKGNPSLHESRSKARIRQFFTSVSTAMQGRPVVALGSADEMNAVHTLLHRWREGSITNFEYIMSLNTLAGRTFNDLGQYPVFPHVIADYESSHLDLTRTETFRDLSKPIGALDERRVEKVKDQYQDQKFEYNMLDATQFPFMHGTHYSSAGAVMYYLSRLEPFSQLAKDLQGGRFDVADRLFSSVQQAWAIASGPSADVKELIPEFFYLPEFLVNVNGYDMGTRQNTADVGDVELPPWANNSPRVFVRTLAAALESEHVSAHLHEWIDLVFGFKQQGEAAEAAVNVFHPFCYEGELVESRLGDAVQRDAVTSFIRHFGQTPAQLFSKPHPPRFAQALTPTTHPLLQPPPQQPRAPTTSTQTRSTSTTSRSTESTSSASTPAASLVFASGSAGGAGLGAVRWRIVEMPADAEAQRLLITLHHMQQQQQQQQPEHGHEGRGVDGSRGMRNEKRGGAGAVLRAMLDQTPAPVVSEWDASGDTNSDAGGVGGGGSTNSSVVCVTESTRVFPSPHDASADQSLTYGRQQRASGSMYPHVGSKPSSTSNSSNRGGSAGDGDDDDGGDGPLSVCIDARRGFSLKWNCWDDALLLVNDATHGVEATLPHNSGGRMTCMGVCPSLSCAVAGYSSGVVRFVGFDTAVADGGVMGAWRRAPQLWRVSDALAHAGAVTSVVCNSALSFAVTASEDCTAQLWDLSKKRLVRTLAHREAVRHCATSGTTGDVVTVTAGAAWRVHLWSVNGQFVGEWALPAGVAVTCVAMTAYPMGCTSNAVLVGRSDGAVSILSMLDLSHVRDLWTQHAASVTRMRLTSHSIITDFEDGAVVQWWREASNHSEPDSSEA</sequence>
<dbReference type="PROSITE" id="PS00678">
    <property type="entry name" value="WD_REPEATS_1"/>
    <property type="match status" value="1"/>
</dbReference>
<feature type="region of interest" description="Disordered" evidence="4">
    <location>
        <begin position="3691"/>
        <end position="3788"/>
    </location>
</feature>
<feature type="region of interest" description="Disordered" evidence="4">
    <location>
        <begin position="4397"/>
        <end position="4433"/>
    </location>
</feature>
<feature type="compositionally biased region" description="Polar residues" evidence="4">
    <location>
        <begin position="2229"/>
        <end position="2247"/>
    </location>
</feature>
<feature type="compositionally biased region" description="Low complexity" evidence="4">
    <location>
        <begin position="2934"/>
        <end position="2956"/>
    </location>
</feature>
<feature type="compositionally biased region" description="Low complexity" evidence="4">
    <location>
        <begin position="665"/>
        <end position="717"/>
    </location>
</feature>
<dbReference type="PANTHER" id="PTHR13743">
    <property type="entry name" value="BEIGE/BEACH-RELATED"/>
    <property type="match status" value="1"/>
</dbReference>
<feature type="compositionally biased region" description="Basic residues" evidence="4">
    <location>
        <begin position="418"/>
        <end position="440"/>
    </location>
</feature>
<feature type="compositionally biased region" description="Basic and acidic residues" evidence="4">
    <location>
        <begin position="2092"/>
        <end position="2101"/>
    </location>
</feature>
<feature type="region of interest" description="Disordered" evidence="4">
    <location>
        <begin position="4344"/>
        <end position="4368"/>
    </location>
</feature>
<dbReference type="PROSITE" id="PS50197">
    <property type="entry name" value="BEACH"/>
    <property type="match status" value="1"/>
</dbReference>
<dbReference type="InterPro" id="IPR036322">
    <property type="entry name" value="WD40_repeat_dom_sf"/>
</dbReference>
<feature type="region of interest" description="Disordered" evidence="4">
    <location>
        <begin position="1562"/>
        <end position="1604"/>
    </location>
</feature>
<feature type="compositionally biased region" description="Basic and acidic residues" evidence="4">
    <location>
        <begin position="4306"/>
        <end position="4324"/>
    </location>
</feature>
<feature type="region of interest" description="Disordered" evidence="4">
    <location>
        <begin position="2766"/>
        <end position="2796"/>
    </location>
</feature>
<feature type="region of interest" description="Disordered" evidence="4">
    <location>
        <begin position="2019"/>
        <end position="2101"/>
    </location>
</feature>
<feature type="region of interest" description="Disordered" evidence="4">
    <location>
        <begin position="1945"/>
        <end position="1999"/>
    </location>
</feature>
<name>F2UKN4_SALR5</name>
<feature type="compositionally biased region" description="Acidic residues" evidence="4">
    <location>
        <begin position="2145"/>
        <end position="2154"/>
    </location>
</feature>
<dbReference type="InParanoid" id="F2UKN4"/>
<dbReference type="Proteomes" id="UP000007799">
    <property type="component" value="Unassembled WGS sequence"/>
</dbReference>
<feature type="compositionally biased region" description="Low complexity" evidence="4">
    <location>
        <begin position="3847"/>
        <end position="3860"/>
    </location>
</feature>
<feature type="compositionally biased region" description="Polar residues" evidence="4">
    <location>
        <begin position="1784"/>
        <end position="1801"/>
    </location>
</feature>
<feature type="region of interest" description="Disordered" evidence="4">
    <location>
        <begin position="3013"/>
        <end position="3060"/>
    </location>
</feature>
<dbReference type="InterPro" id="IPR000409">
    <property type="entry name" value="BEACH_dom"/>
</dbReference>
<feature type="compositionally biased region" description="Gly residues" evidence="4">
    <location>
        <begin position="3029"/>
        <end position="3042"/>
    </location>
</feature>
<feature type="region of interest" description="Disordered" evidence="4">
    <location>
        <begin position="1"/>
        <end position="33"/>
    </location>
</feature>
<dbReference type="InterPro" id="IPR013320">
    <property type="entry name" value="ConA-like_dom_sf"/>
</dbReference>
<feature type="region of interest" description="Disordered" evidence="4">
    <location>
        <begin position="2927"/>
        <end position="2969"/>
    </location>
</feature>
<dbReference type="Gene3D" id="2.130.10.10">
    <property type="entry name" value="YVTN repeat-like/Quinoprotein amine dehydrogenase"/>
    <property type="match status" value="1"/>
</dbReference>
<dbReference type="Gene3D" id="1.10.1540.10">
    <property type="entry name" value="BEACH domain"/>
    <property type="match status" value="1"/>
</dbReference>
<dbReference type="STRING" id="946362.F2UKN4"/>
<dbReference type="KEGG" id="sre:PTSG_08776"/>
<feature type="region of interest" description="Disordered" evidence="4">
    <location>
        <begin position="3252"/>
        <end position="3278"/>
    </location>
</feature>
<feature type="region of interest" description="Disordered" evidence="4">
    <location>
        <begin position="1346"/>
        <end position="1382"/>
    </location>
</feature>
<feature type="region of interest" description="Disordered" evidence="4">
    <location>
        <begin position="2327"/>
        <end position="2360"/>
    </location>
</feature>
<feature type="compositionally biased region" description="Basic and acidic residues" evidence="4">
    <location>
        <begin position="1366"/>
        <end position="1375"/>
    </location>
</feature>
<dbReference type="eggNOG" id="KOG1786">
    <property type="taxonomic scope" value="Eukaryota"/>
</dbReference>
<dbReference type="SMART" id="SM01026">
    <property type="entry name" value="Beach"/>
    <property type="match status" value="1"/>
</dbReference>
<dbReference type="Pfam" id="PF14844">
    <property type="entry name" value="PH_BEACH"/>
    <property type="match status" value="1"/>
</dbReference>
<feature type="compositionally biased region" description="Low complexity" evidence="4">
    <location>
        <begin position="3767"/>
        <end position="3777"/>
    </location>
</feature>
<feature type="compositionally biased region" description="Low complexity" evidence="4">
    <location>
        <begin position="4208"/>
        <end position="4218"/>
    </location>
</feature>
<dbReference type="PROSITE" id="PS50082">
    <property type="entry name" value="WD_REPEATS_2"/>
    <property type="match status" value="1"/>
</dbReference>
<dbReference type="SMART" id="SM00320">
    <property type="entry name" value="WD40"/>
    <property type="match status" value="3"/>
</dbReference>
<feature type="region of interest" description="Disordered" evidence="4">
    <location>
        <begin position="2143"/>
        <end position="2180"/>
    </location>
</feature>
<dbReference type="Pfam" id="PF02138">
    <property type="entry name" value="Beach"/>
    <property type="match status" value="1"/>
</dbReference>
<feature type="region of interest" description="Disordered" evidence="4">
    <location>
        <begin position="2549"/>
        <end position="2589"/>
    </location>
</feature>
<dbReference type="Gene3D" id="2.30.29.30">
    <property type="entry name" value="Pleckstrin-homology domain (PH domain)/Phosphotyrosine-binding domain (PTB)"/>
    <property type="match status" value="1"/>
</dbReference>
<dbReference type="Gene3D" id="2.60.120.200">
    <property type="match status" value="1"/>
</dbReference>
<feature type="region of interest" description="Disordered" evidence="4">
    <location>
        <begin position="356"/>
        <end position="450"/>
    </location>
</feature>
<evidence type="ECO:0000256" key="1">
    <source>
        <dbReference type="ARBA" id="ARBA00022574"/>
    </source>
</evidence>
<evidence type="ECO:0000256" key="2">
    <source>
        <dbReference type="ARBA" id="ARBA00022737"/>
    </source>
</evidence>
<feature type="region of interest" description="Disordered" evidence="4">
    <location>
        <begin position="664"/>
        <end position="733"/>
    </location>
</feature>
<feature type="compositionally biased region" description="Low complexity" evidence="4">
    <location>
        <begin position="4227"/>
        <end position="4254"/>
    </location>
</feature>
<feature type="compositionally biased region" description="Acidic residues" evidence="4">
    <location>
        <begin position="2072"/>
        <end position="2091"/>
    </location>
</feature>
<dbReference type="GeneID" id="16070712"/>
<feature type="compositionally biased region" description="Low complexity" evidence="4">
    <location>
        <begin position="4409"/>
        <end position="4422"/>
    </location>
</feature>
<feature type="region of interest" description="Disordered" evidence="4">
    <location>
        <begin position="3506"/>
        <end position="3525"/>
    </location>
</feature>
<dbReference type="SUPFAM" id="SSF50729">
    <property type="entry name" value="PH domain-like"/>
    <property type="match status" value="1"/>
</dbReference>
<feature type="region of interest" description="Disordered" evidence="4">
    <location>
        <begin position="3574"/>
        <end position="3608"/>
    </location>
</feature>
<feature type="region of interest" description="Disordered" evidence="4">
    <location>
        <begin position="3446"/>
        <end position="3484"/>
    </location>
</feature>
<keyword evidence="1 3" id="KW-0853">WD repeat</keyword>
<keyword evidence="2" id="KW-0677">Repeat</keyword>
<evidence type="ECO:0000256" key="4">
    <source>
        <dbReference type="SAM" id="MobiDB-lite"/>
    </source>
</evidence>
<proteinExistence type="predicted"/>
<dbReference type="RefSeq" id="XP_004990159.1">
    <property type="nucleotide sequence ID" value="XM_004990102.1"/>
</dbReference>
<feature type="compositionally biased region" description="Basic residues" evidence="4">
    <location>
        <begin position="365"/>
        <end position="375"/>
    </location>
</feature>